<keyword evidence="3" id="KW-0489">Methyltransferase</keyword>
<protein>
    <submittedName>
        <fullName evidence="3">S-adenosyl-L-methionine-dependent methyltransferase</fullName>
    </submittedName>
</protein>
<dbReference type="CDD" id="cd02440">
    <property type="entry name" value="AdoMet_MTases"/>
    <property type="match status" value="1"/>
</dbReference>
<evidence type="ECO:0000313" key="3">
    <source>
        <dbReference type="EMBL" id="KAK3294955.1"/>
    </source>
</evidence>
<organism evidence="3 4">
    <name type="scientific">Chaetomium fimeti</name>
    <dbReference type="NCBI Taxonomy" id="1854472"/>
    <lineage>
        <taxon>Eukaryota</taxon>
        <taxon>Fungi</taxon>
        <taxon>Dikarya</taxon>
        <taxon>Ascomycota</taxon>
        <taxon>Pezizomycotina</taxon>
        <taxon>Sordariomycetes</taxon>
        <taxon>Sordariomycetidae</taxon>
        <taxon>Sordariales</taxon>
        <taxon>Chaetomiaceae</taxon>
        <taxon>Chaetomium</taxon>
    </lineage>
</organism>
<dbReference type="PANTHER" id="PTHR43591:SF102">
    <property type="entry name" value="S-ADENOSYL-L-METHIONINE-DEPENDENT METHYLTRANSFERASE"/>
    <property type="match status" value="1"/>
</dbReference>
<reference evidence="3" key="1">
    <citation type="journal article" date="2023" name="Mol. Phylogenet. Evol.">
        <title>Genome-scale phylogeny and comparative genomics of the fungal order Sordariales.</title>
        <authorList>
            <person name="Hensen N."/>
            <person name="Bonometti L."/>
            <person name="Westerberg I."/>
            <person name="Brannstrom I.O."/>
            <person name="Guillou S."/>
            <person name="Cros-Aarteil S."/>
            <person name="Calhoun S."/>
            <person name="Haridas S."/>
            <person name="Kuo A."/>
            <person name="Mondo S."/>
            <person name="Pangilinan J."/>
            <person name="Riley R."/>
            <person name="LaButti K."/>
            <person name="Andreopoulos B."/>
            <person name="Lipzen A."/>
            <person name="Chen C."/>
            <person name="Yan M."/>
            <person name="Daum C."/>
            <person name="Ng V."/>
            <person name="Clum A."/>
            <person name="Steindorff A."/>
            <person name="Ohm R.A."/>
            <person name="Martin F."/>
            <person name="Silar P."/>
            <person name="Natvig D.O."/>
            <person name="Lalanne C."/>
            <person name="Gautier V."/>
            <person name="Ament-Velasquez S.L."/>
            <person name="Kruys A."/>
            <person name="Hutchinson M.I."/>
            <person name="Powell A.J."/>
            <person name="Barry K."/>
            <person name="Miller A.N."/>
            <person name="Grigoriev I.V."/>
            <person name="Debuchy R."/>
            <person name="Gladieux P."/>
            <person name="Hiltunen Thoren M."/>
            <person name="Johannesson H."/>
        </authorList>
    </citation>
    <scope>NUCLEOTIDE SEQUENCE</scope>
    <source>
        <strain evidence="3">CBS 168.71</strain>
    </source>
</reference>
<dbReference type="SUPFAM" id="SSF53335">
    <property type="entry name" value="S-adenosyl-L-methionine-dependent methyltransferases"/>
    <property type="match status" value="1"/>
</dbReference>
<dbReference type="AlphaFoldDB" id="A0AAE0HEH0"/>
<feature type="region of interest" description="Disordered" evidence="2">
    <location>
        <begin position="1"/>
        <end position="60"/>
    </location>
</feature>
<proteinExistence type="inferred from homology"/>
<dbReference type="GO" id="GO:0032259">
    <property type="term" value="P:methylation"/>
    <property type="evidence" value="ECO:0007669"/>
    <property type="project" value="UniProtKB-KW"/>
</dbReference>
<dbReference type="Gene3D" id="3.40.50.150">
    <property type="entry name" value="Vaccinia Virus protein VP39"/>
    <property type="match status" value="1"/>
</dbReference>
<feature type="compositionally biased region" description="Polar residues" evidence="2">
    <location>
        <begin position="32"/>
        <end position="46"/>
    </location>
</feature>
<evidence type="ECO:0000313" key="4">
    <source>
        <dbReference type="Proteomes" id="UP001278766"/>
    </source>
</evidence>
<reference evidence="3" key="2">
    <citation type="submission" date="2023-06" db="EMBL/GenBank/DDBJ databases">
        <authorList>
            <consortium name="Lawrence Berkeley National Laboratory"/>
            <person name="Haridas S."/>
            <person name="Hensen N."/>
            <person name="Bonometti L."/>
            <person name="Westerberg I."/>
            <person name="Brannstrom I.O."/>
            <person name="Guillou S."/>
            <person name="Cros-Aarteil S."/>
            <person name="Calhoun S."/>
            <person name="Kuo A."/>
            <person name="Mondo S."/>
            <person name="Pangilinan J."/>
            <person name="Riley R."/>
            <person name="Labutti K."/>
            <person name="Andreopoulos B."/>
            <person name="Lipzen A."/>
            <person name="Chen C."/>
            <person name="Yanf M."/>
            <person name="Daum C."/>
            <person name="Ng V."/>
            <person name="Clum A."/>
            <person name="Steindorff A."/>
            <person name="Ohm R."/>
            <person name="Martin F."/>
            <person name="Silar P."/>
            <person name="Natvig D."/>
            <person name="Lalanne C."/>
            <person name="Gautier V."/>
            <person name="Ament-Velasquez S.L."/>
            <person name="Kruys A."/>
            <person name="Hutchinson M.I."/>
            <person name="Powell A.J."/>
            <person name="Barry K."/>
            <person name="Miller A.N."/>
            <person name="Grigoriev I.V."/>
            <person name="Debuchy R."/>
            <person name="Gladieux P."/>
            <person name="Thoren M.H."/>
            <person name="Johannesson H."/>
        </authorList>
    </citation>
    <scope>NUCLEOTIDE SEQUENCE</scope>
    <source>
        <strain evidence="3">CBS 168.71</strain>
    </source>
</reference>
<dbReference type="PANTHER" id="PTHR43591">
    <property type="entry name" value="METHYLTRANSFERASE"/>
    <property type="match status" value="1"/>
</dbReference>
<name>A0AAE0HEH0_9PEZI</name>
<dbReference type="Proteomes" id="UP001278766">
    <property type="component" value="Unassembled WGS sequence"/>
</dbReference>
<accession>A0AAE0HEH0</accession>
<keyword evidence="3" id="KW-0808">Transferase</keyword>
<evidence type="ECO:0000256" key="2">
    <source>
        <dbReference type="SAM" id="MobiDB-lite"/>
    </source>
</evidence>
<evidence type="ECO:0000256" key="1">
    <source>
        <dbReference type="ARBA" id="ARBA00038158"/>
    </source>
</evidence>
<keyword evidence="4" id="KW-1185">Reference proteome</keyword>
<dbReference type="InterPro" id="IPR029063">
    <property type="entry name" value="SAM-dependent_MTases_sf"/>
</dbReference>
<dbReference type="GeneID" id="87841161"/>
<gene>
    <name evidence="3" type="ORF">B0H64DRAFT_402124</name>
</gene>
<dbReference type="RefSeq" id="XP_062658469.1">
    <property type="nucleotide sequence ID" value="XM_062804213.1"/>
</dbReference>
<sequence length="384" mass="42553">MTNPEDTVMMSNPRDPDSHPLPAETRSAETHGPSSTAFSSTTNPDTESQDQDEGSVSVTGLSGFSVDLSVDHDGGTTSPLVSDSGASATSASVSSSVYKFVQEHGRTFHKYKEGKYFLPNDKREQNRLDLQHTISKFLLKGKLGLAPVERPRRVLDLGTGTGVWAIEFAEQNPNSEVLGTDLSPIQPDYLPTNCRFEIDDVDDDWVHNHKFDYIHGRYILPFVKKDWGLLFESIYNNLNPGGWVESQETIIYFQSIDGSIEGTALQRWNALLLRGIQMMGRSATEALRCKNYLAEAGFVNLGEKKFAVPMNTWAKGDEQKAVGAMQMANNLEGIDGITMTVFTRSLGWTPADVEQLLVDVKKDLMDRSIHGYITVIVAWGQKPQ</sequence>
<comment type="similarity">
    <text evidence="1">Belongs to the methyltransferase superfamily. LaeA methyltransferase family.</text>
</comment>
<dbReference type="GO" id="GO:0008168">
    <property type="term" value="F:methyltransferase activity"/>
    <property type="evidence" value="ECO:0007669"/>
    <property type="project" value="UniProtKB-KW"/>
</dbReference>
<dbReference type="Pfam" id="PF13489">
    <property type="entry name" value="Methyltransf_23"/>
    <property type="match status" value="1"/>
</dbReference>
<dbReference type="EMBL" id="JAUEPN010000005">
    <property type="protein sequence ID" value="KAK3294955.1"/>
    <property type="molecule type" value="Genomic_DNA"/>
</dbReference>
<comment type="caution">
    <text evidence="3">The sequence shown here is derived from an EMBL/GenBank/DDBJ whole genome shotgun (WGS) entry which is preliminary data.</text>
</comment>